<keyword evidence="2" id="KW-1185">Reference proteome</keyword>
<proteinExistence type="predicted"/>
<dbReference type="OrthoDB" id="1696305at2759"/>
<dbReference type="PANTHER" id="PTHR46406">
    <property type="entry name" value="NITRIC OXIDE-ASSOCIATED PROTEIN 1"/>
    <property type="match status" value="1"/>
</dbReference>
<dbReference type="EnsemblMetazoa" id="CLYHEMT023852.1">
    <property type="protein sequence ID" value="CLYHEMP023852.1"/>
    <property type="gene ID" value="CLYHEMG023852"/>
</dbReference>
<dbReference type="InterPro" id="IPR052807">
    <property type="entry name" value="Mito_transl_resp_regulator"/>
</dbReference>
<evidence type="ECO:0000313" key="2">
    <source>
        <dbReference type="Proteomes" id="UP000594262"/>
    </source>
</evidence>
<evidence type="ECO:0008006" key="3">
    <source>
        <dbReference type="Google" id="ProtNLM"/>
    </source>
</evidence>
<dbReference type="InterPro" id="IPR027417">
    <property type="entry name" value="P-loop_NTPase"/>
</dbReference>
<name>A0A7M5XKX7_9CNID</name>
<dbReference type="SUPFAM" id="SSF52540">
    <property type="entry name" value="P-loop containing nucleoside triphosphate hydrolases"/>
    <property type="match status" value="1"/>
</dbReference>
<dbReference type="Proteomes" id="UP000594262">
    <property type="component" value="Unplaced"/>
</dbReference>
<dbReference type="Gene3D" id="3.40.50.300">
    <property type="entry name" value="P-loop containing nucleotide triphosphate hydrolases"/>
    <property type="match status" value="1"/>
</dbReference>
<dbReference type="AlphaFoldDB" id="A0A7M5XKX7"/>
<dbReference type="PANTHER" id="PTHR46406:SF1">
    <property type="entry name" value="NITRIC OXIDE-ASSOCIATED PROTEIN 1"/>
    <property type="match status" value="1"/>
</dbReference>
<dbReference type="GeneID" id="136817557"/>
<dbReference type="RefSeq" id="XP_066929987.1">
    <property type="nucleotide sequence ID" value="XM_067073886.1"/>
</dbReference>
<sequence length="697" mass="80409">MYRQLGRFTTLLNRRIPLCQKEGIALSQTCRKTFAANFCNGYNLQQDQDIVIGHYLNRIESNCLNHINDGNTLEVYQSVVFAVKPNEFEKLPPKCASCGVILQTEYESSAGYVPSKKLDESMKDDVLSRLSCMSCFQLQSYNKPLAKRISNGEVINQLKHLRQQKALILYVVDMFDLEGTMFKNLQQVIGNKKRIILVGNKCDRLPQDNPKASKQLEHMKDILKQTCFEYSLDKDCNFRDICLVSSKSGYGMLSLVEKISKHRDMDMDVYLVGCTNTGKTSLYNLLMNLLNVHKDEILPPQGIVHHLPGSTNSLIRHDISMRRLVRLKDRLKNDPWEFEREWKVDEDLENFITQKEYASLQNLDAKAPVPRMLEDKSKKSVEPFKLEIVDEEYLKRKQKEKKQNYLYDTPGILNETQIVRHFNSSEINYLSPQKWIVPRSFLIKPGGCLFIGGFARFDYHNIHWPKRMIGSEEDASDPVNSALPIYVTLMVSPNVPGHVTITETADEKYEKLFVNGVLGLPEGGQERFDEFPPLKPIKYTTVGQSRNTNCCDVALHGVGWLSISAATEGRVTFSVHTPNGEGQSMRRTPLLPFTVRKKEGRGVAYRGHVNRNMYSSSRQKSPQFTRLFQHQNQPVYEWKAKIREKIKFDRKQIKEEKRIDRLKSGVLLGKFKRLAEKEEQLRLREVEQQALLSENRK</sequence>
<evidence type="ECO:0000313" key="1">
    <source>
        <dbReference type="EnsemblMetazoa" id="CLYHEMP023852.1"/>
    </source>
</evidence>
<protein>
    <recommendedName>
        <fullName evidence="3">G domain-containing protein</fullName>
    </recommendedName>
</protein>
<accession>A0A7M5XKX7</accession>
<organism evidence="1 2">
    <name type="scientific">Clytia hemisphaerica</name>
    <dbReference type="NCBI Taxonomy" id="252671"/>
    <lineage>
        <taxon>Eukaryota</taxon>
        <taxon>Metazoa</taxon>
        <taxon>Cnidaria</taxon>
        <taxon>Hydrozoa</taxon>
        <taxon>Hydroidolina</taxon>
        <taxon>Leptothecata</taxon>
        <taxon>Obeliida</taxon>
        <taxon>Clytiidae</taxon>
        <taxon>Clytia</taxon>
    </lineage>
</organism>
<reference evidence="1" key="1">
    <citation type="submission" date="2021-01" db="UniProtKB">
        <authorList>
            <consortium name="EnsemblMetazoa"/>
        </authorList>
    </citation>
    <scope>IDENTIFICATION</scope>
</reference>